<dbReference type="InterPro" id="IPR011014">
    <property type="entry name" value="MscS_channel_TM-2"/>
</dbReference>
<dbReference type="InterPro" id="IPR008910">
    <property type="entry name" value="MSC_TM_helix"/>
</dbReference>
<keyword evidence="4 7" id="KW-0812">Transmembrane</keyword>
<evidence type="ECO:0000256" key="5">
    <source>
        <dbReference type="ARBA" id="ARBA00022989"/>
    </source>
</evidence>
<keyword evidence="7" id="KW-0813">Transport</keyword>
<keyword evidence="12" id="KW-1185">Reference proteome</keyword>
<keyword evidence="6 7" id="KW-0472">Membrane</keyword>
<reference evidence="11 12" key="1">
    <citation type="submission" date="2024-01" db="EMBL/GenBank/DDBJ databases">
        <title>Hyphobacterium bacterium isolated from marine sediment.</title>
        <authorList>
            <person name="Zhao S."/>
        </authorList>
    </citation>
    <scope>NUCLEOTIDE SEQUENCE [LARGE SCALE GENOMIC DNA]</scope>
    <source>
        <strain evidence="11 12">Y60-23</strain>
    </source>
</reference>
<keyword evidence="5 7" id="KW-1133">Transmembrane helix</keyword>
<feature type="transmembrane region" description="Helical" evidence="7">
    <location>
        <begin position="92"/>
        <end position="121"/>
    </location>
</feature>
<dbReference type="InterPro" id="IPR049142">
    <property type="entry name" value="MS_channel_1st"/>
</dbReference>
<dbReference type="PANTHER" id="PTHR30221:SF1">
    <property type="entry name" value="SMALL-CONDUCTANCE MECHANOSENSITIVE CHANNEL"/>
    <property type="match status" value="1"/>
</dbReference>
<keyword evidence="7" id="KW-0406">Ion transport</keyword>
<comment type="subunit">
    <text evidence="7">Homoheptamer.</text>
</comment>
<protein>
    <recommendedName>
        <fullName evidence="7">Small-conductance mechanosensitive channel</fullName>
    </recommendedName>
</protein>
<dbReference type="Proteomes" id="UP001310692">
    <property type="component" value="Unassembled WGS sequence"/>
</dbReference>
<dbReference type="Pfam" id="PF21082">
    <property type="entry name" value="MS_channel_3rd"/>
    <property type="match status" value="1"/>
</dbReference>
<comment type="function">
    <text evidence="7">Mechanosensitive channel that participates in the regulation of osmotic pressure changes within the cell, opening in response to stretch forces in the membrane lipid bilayer, without the need for other proteins. Contributes to normal resistance to hypoosmotic shock. Forms an ion channel of 1.0 nanosiemens conductance with a slight preference for anions.</text>
</comment>
<dbReference type="RefSeq" id="WP_330195432.1">
    <property type="nucleotide sequence ID" value="NZ_JAZDRO010000001.1"/>
</dbReference>
<dbReference type="Gene3D" id="1.10.287.1260">
    <property type="match status" value="1"/>
</dbReference>
<comment type="caution">
    <text evidence="11">The sequence shown here is derived from an EMBL/GenBank/DDBJ whole genome shotgun (WGS) entry which is preliminary data.</text>
</comment>
<dbReference type="SUPFAM" id="SSF50182">
    <property type="entry name" value="Sm-like ribonucleoproteins"/>
    <property type="match status" value="1"/>
</dbReference>
<dbReference type="Pfam" id="PF00924">
    <property type="entry name" value="MS_channel_2nd"/>
    <property type="match status" value="1"/>
</dbReference>
<evidence type="ECO:0000259" key="9">
    <source>
        <dbReference type="Pfam" id="PF21082"/>
    </source>
</evidence>
<evidence type="ECO:0000259" key="8">
    <source>
        <dbReference type="Pfam" id="PF00924"/>
    </source>
</evidence>
<feature type="domain" description="Mechanosensitive ion channel transmembrane helices 2/3" evidence="10">
    <location>
        <begin position="66"/>
        <end position="106"/>
    </location>
</feature>
<evidence type="ECO:0000313" key="11">
    <source>
        <dbReference type="EMBL" id="MEE2565901.1"/>
    </source>
</evidence>
<keyword evidence="7" id="KW-0407">Ion channel</keyword>
<keyword evidence="3" id="KW-1003">Cell membrane</keyword>
<dbReference type="Gene3D" id="3.30.70.100">
    <property type="match status" value="1"/>
</dbReference>
<dbReference type="InterPro" id="IPR023408">
    <property type="entry name" value="MscS_beta-dom_sf"/>
</dbReference>
<dbReference type="SUPFAM" id="SSF82861">
    <property type="entry name" value="Mechanosensitive channel protein MscS (YggB), transmembrane region"/>
    <property type="match status" value="1"/>
</dbReference>
<accession>A0ABU7LWI0</accession>
<feature type="domain" description="Mechanosensitive ion channel MscS C-terminal" evidence="9">
    <location>
        <begin position="180"/>
        <end position="262"/>
    </location>
</feature>
<dbReference type="Pfam" id="PF05552">
    <property type="entry name" value="MS_channel_1st_1"/>
    <property type="match status" value="1"/>
</dbReference>
<comment type="caution">
    <text evidence="7">Lacks conserved residue(s) required for the propagation of feature annotation.</text>
</comment>
<organism evidence="11 12">
    <name type="scientific">Hyphobacterium marinum</name>
    <dbReference type="NCBI Taxonomy" id="3116574"/>
    <lineage>
        <taxon>Bacteria</taxon>
        <taxon>Pseudomonadati</taxon>
        <taxon>Pseudomonadota</taxon>
        <taxon>Alphaproteobacteria</taxon>
        <taxon>Maricaulales</taxon>
        <taxon>Maricaulaceae</taxon>
        <taxon>Hyphobacterium</taxon>
    </lineage>
</organism>
<dbReference type="Gene3D" id="2.30.30.60">
    <property type="match status" value="1"/>
</dbReference>
<dbReference type="Pfam" id="PF21088">
    <property type="entry name" value="MS_channel_1st"/>
    <property type="match status" value="1"/>
</dbReference>
<evidence type="ECO:0000256" key="4">
    <source>
        <dbReference type="ARBA" id="ARBA00022692"/>
    </source>
</evidence>
<evidence type="ECO:0000256" key="7">
    <source>
        <dbReference type="RuleBase" id="RU369025"/>
    </source>
</evidence>
<dbReference type="InterPro" id="IPR011066">
    <property type="entry name" value="MscS_channel_C_sf"/>
</dbReference>
<comment type="similarity">
    <text evidence="2 7">Belongs to the MscS (TC 1.A.23) family.</text>
</comment>
<evidence type="ECO:0000313" key="12">
    <source>
        <dbReference type="Proteomes" id="UP001310692"/>
    </source>
</evidence>
<dbReference type="PANTHER" id="PTHR30221">
    <property type="entry name" value="SMALL-CONDUCTANCE MECHANOSENSITIVE CHANNEL"/>
    <property type="match status" value="1"/>
</dbReference>
<dbReference type="InterPro" id="IPR045275">
    <property type="entry name" value="MscS_archaea/bacteria_type"/>
</dbReference>
<dbReference type="InterPro" id="IPR006685">
    <property type="entry name" value="MscS_channel_2nd"/>
</dbReference>
<dbReference type="InterPro" id="IPR049278">
    <property type="entry name" value="MS_channel_C"/>
</dbReference>
<dbReference type="SUPFAM" id="SSF82689">
    <property type="entry name" value="Mechanosensitive channel protein MscS (YggB), C-terminal domain"/>
    <property type="match status" value="1"/>
</dbReference>
<keyword evidence="7" id="KW-0997">Cell inner membrane</keyword>
<dbReference type="InterPro" id="IPR010920">
    <property type="entry name" value="LSM_dom_sf"/>
</dbReference>
<comment type="subcellular location">
    <subcellularLocation>
        <location evidence="7">Cell inner membrane</location>
        <topology evidence="7">Multi-pass membrane protein</topology>
    </subcellularLocation>
    <subcellularLocation>
        <location evidence="1">Cell membrane</location>
        <topology evidence="1">Multi-pass membrane protein</topology>
    </subcellularLocation>
</comment>
<name>A0ABU7LWI0_9PROT</name>
<sequence length="274" mass="30129">MESIFNEELITQLVQTGTRGAVNVALALLILIVGYLVAGLIKRNVKRLMLKSDRIDETIAAFFSDLVRYGILVIVFIAVLNRFGVETTSLVAAIGAAALAIGLALQGTLSNVAAGVMIVFFRPYKFGDFVDIAGTSGTVKDINLFTTELAMVDGVKVIVPNAQSWGQVIMNYTANPTRRIDWTFSISYDDDIDKAISVIRDVITADERVHADPEPVVVVVGHGASSIDISARVWAATADHWVIKWEMWKQVKQAFDRNDIEIPYPHQVEIHKDA</sequence>
<dbReference type="EMBL" id="JAZDRO010000001">
    <property type="protein sequence ID" value="MEE2565901.1"/>
    <property type="molecule type" value="Genomic_DNA"/>
</dbReference>
<proteinExistence type="inferred from homology"/>
<gene>
    <name evidence="11" type="ORF">V0U35_04350</name>
</gene>
<evidence type="ECO:0000256" key="1">
    <source>
        <dbReference type="ARBA" id="ARBA00004651"/>
    </source>
</evidence>
<feature type="domain" description="Mechanosensitive ion channel MscS" evidence="8">
    <location>
        <begin position="108"/>
        <end position="173"/>
    </location>
</feature>
<evidence type="ECO:0000256" key="3">
    <source>
        <dbReference type="ARBA" id="ARBA00022475"/>
    </source>
</evidence>
<evidence type="ECO:0000259" key="10">
    <source>
        <dbReference type="Pfam" id="PF21088"/>
    </source>
</evidence>
<feature type="transmembrane region" description="Helical" evidence="7">
    <location>
        <begin position="20"/>
        <end position="38"/>
    </location>
</feature>
<evidence type="ECO:0000256" key="6">
    <source>
        <dbReference type="ARBA" id="ARBA00023136"/>
    </source>
</evidence>
<feature type="transmembrane region" description="Helical" evidence="7">
    <location>
        <begin position="59"/>
        <end position="80"/>
    </location>
</feature>
<evidence type="ECO:0000256" key="2">
    <source>
        <dbReference type="ARBA" id="ARBA00008017"/>
    </source>
</evidence>